<evidence type="ECO:0000313" key="2">
    <source>
        <dbReference type="Proteomes" id="UP000033874"/>
    </source>
</evidence>
<sequence>MTDMNDRWCILRMSGAATLPVATALTETGYRVWTPVELQKRRRPRSKATKEVTLPLMPGIIFAADDRLHDLVTMSRSPSLTYQRWNPETERMEIRGCPYFSVFRYQGKYPRIADRTLDPLRQAEQRGRFRAKLPTFKPGDNVRHPVGMLGGLTGVVLKVKRRKAVVMFGSLDLEVEICDLLPAKTAA</sequence>
<dbReference type="InterPro" id="IPR036735">
    <property type="entry name" value="NGN_dom_sf"/>
</dbReference>
<keyword evidence="2" id="KW-1185">Reference proteome</keyword>
<dbReference type="EMBL" id="LBIC01000004">
    <property type="protein sequence ID" value="KKW92260.1"/>
    <property type="molecule type" value="Genomic_DNA"/>
</dbReference>
<reference evidence="1 2" key="1">
    <citation type="submission" date="2015-04" db="EMBL/GenBank/DDBJ databases">
        <title>Genome sequence of aromatic hydrocarbons-degrading Sphingobium chungbukense DJ77.</title>
        <authorList>
            <person name="Kim Y.-C."/>
            <person name="Chae J.-C."/>
        </authorList>
    </citation>
    <scope>NUCLEOTIDE SEQUENCE [LARGE SCALE GENOMIC DNA]</scope>
    <source>
        <strain evidence="1 2">DJ77</strain>
    </source>
</reference>
<protein>
    <recommendedName>
        <fullName evidence="3">NusG-like N-terminal domain-containing protein</fullName>
    </recommendedName>
</protein>
<comment type="caution">
    <text evidence="1">The sequence shown here is derived from an EMBL/GenBank/DDBJ whole genome shotgun (WGS) entry which is preliminary data.</text>
</comment>
<organism evidence="1 2">
    <name type="scientific">Sphingobium chungbukense</name>
    <dbReference type="NCBI Taxonomy" id="56193"/>
    <lineage>
        <taxon>Bacteria</taxon>
        <taxon>Pseudomonadati</taxon>
        <taxon>Pseudomonadota</taxon>
        <taxon>Alphaproteobacteria</taxon>
        <taxon>Sphingomonadales</taxon>
        <taxon>Sphingomonadaceae</taxon>
        <taxon>Sphingobium</taxon>
    </lineage>
</organism>
<name>A0A0M3AQZ7_9SPHN</name>
<proteinExistence type="predicted"/>
<dbReference type="Gene3D" id="3.30.70.940">
    <property type="entry name" value="NusG, N-terminal domain"/>
    <property type="match status" value="1"/>
</dbReference>
<accession>A0A0M3AQZ7</accession>
<evidence type="ECO:0008006" key="3">
    <source>
        <dbReference type="Google" id="ProtNLM"/>
    </source>
</evidence>
<dbReference type="Proteomes" id="UP000033874">
    <property type="component" value="Unassembled WGS sequence"/>
</dbReference>
<dbReference type="GO" id="GO:0006354">
    <property type="term" value="P:DNA-templated transcription elongation"/>
    <property type="evidence" value="ECO:0007669"/>
    <property type="project" value="InterPro"/>
</dbReference>
<dbReference type="AlphaFoldDB" id="A0A0M3AQZ7"/>
<evidence type="ECO:0000313" key="1">
    <source>
        <dbReference type="EMBL" id="KKW92260.1"/>
    </source>
</evidence>
<dbReference type="STRING" id="56193.YP76_10030"/>
<dbReference type="PATRIC" id="fig|56193.3.peg.2081"/>
<gene>
    <name evidence="1" type="ORF">YP76_10030</name>
</gene>